<evidence type="ECO:0000313" key="1">
    <source>
        <dbReference type="EMBL" id="CAG8804464.1"/>
    </source>
</evidence>
<dbReference type="OrthoDB" id="2445949at2759"/>
<sequence>CIPNRYTLDLPIKFRYLFEKFYSDQKRWQYDDFGQINNDDRELTFYIFMRDICKHIFSLWDEDIKESHCLEGTWNRLVLDSILNSITHKLGENCFRESSSLASAFRKVSYARKPDFWFLIEVAGTIQEILFEETSGGPFVIDTDKFHTDRYKLFRFGHDSKIMMETKLISENAKYLSVVNYNKFQRWLCNINLFLIQAYSTKLRVFIMDQQGHPLCRVRELIDDETGARRI</sequence>
<dbReference type="EMBL" id="CAJVPY010039005">
    <property type="protein sequence ID" value="CAG8804464.1"/>
    <property type="molecule type" value="Genomic_DNA"/>
</dbReference>
<proteinExistence type="predicted"/>
<name>A0A9N9PCS3_9GLOM</name>
<dbReference type="AlphaFoldDB" id="A0A9N9PCS3"/>
<keyword evidence="2" id="KW-1185">Reference proteome</keyword>
<dbReference type="Proteomes" id="UP000789405">
    <property type="component" value="Unassembled WGS sequence"/>
</dbReference>
<feature type="non-terminal residue" evidence="1">
    <location>
        <position position="231"/>
    </location>
</feature>
<reference evidence="1" key="1">
    <citation type="submission" date="2021-06" db="EMBL/GenBank/DDBJ databases">
        <authorList>
            <person name="Kallberg Y."/>
            <person name="Tangrot J."/>
            <person name="Rosling A."/>
        </authorList>
    </citation>
    <scope>NUCLEOTIDE SEQUENCE</scope>
    <source>
        <strain evidence="1">MA453B</strain>
    </source>
</reference>
<comment type="caution">
    <text evidence="1">The sequence shown here is derived from an EMBL/GenBank/DDBJ whole genome shotgun (WGS) entry which is preliminary data.</text>
</comment>
<protein>
    <submittedName>
        <fullName evidence="1">25077_t:CDS:1</fullName>
    </submittedName>
</protein>
<feature type="non-terminal residue" evidence="1">
    <location>
        <position position="1"/>
    </location>
</feature>
<evidence type="ECO:0000313" key="2">
    <source>
        <dbReference type="Proteomes" id="UP000789405"/>
    </source>
</evidence>
<gene>
    <name evidence="1" type="ORF">DERYTH_LOCUS24108</name>
</gene>
<organism evidence="1 2">
    <name type="scientific">Dentiscutata erythropus</name>
    <dbReference type="NCBI Taxonomy" id="1348616"/>
    <lineage>
        <taxon>Eukaryota</taxon>
        <taxon>Fungi</taxon>
        <taxon>Fungi incertae sedis</taxon>
        <taxon>Mucoromycota</taxon>
        <taxon>Glomeromycotina</taxon>
        <taxon>Glomeromycetes</taxon>
        <taxon>Diversisporales</taxon>
        <taxon>Gigasporaceae</taxon>
        <taxon>Dentiscutata</taxon>
    </lineage>
</organism>
<accession>A0A9N9PCS3</accession>